<feature type="chain" id="PRO_5046715553" evidence="1">
    <location>
        <begin position="22"/>
        <end position="163"/>
    </location>
</feature>
<keyword evidence="3" id="KW-1185">Reference proteome</keyword>
<organism evidence="2 3">
    <name type="scientific">Rubritalea tangerina</name>
    <dbReference type="NCBI Taxonomy" id="430798"/>
    <lineage>
        <taxon>Bacteria</taxon>
        <taxon>Pseudomonadati</taxon>
        <taxon>Verrucomicrobiota</taxon>
        <taxon>Verrucomicrobiia</taxon>
        <taxon>Verrucomicrobiales</taxon>
        <taxon>Rubritaleaceae</taxon>
        <taxon>Rubritalea</taxon>
    </lineage>
</organism>
<feature type="signal peptide" evidence="1">
    <location>
        <begin position="1"/>
        <end position="21"/>
    </location>
</feature>
<proteinExistence type="predicted"/>
<sequence length="163" mass="18523">MRNIVTLLGALIALNSSPLSAKAPSSHTETWLKLSITSQNVGHQIHMMGVDAEPPNTKQFTKEIKEIDALLDQLVKNGVLKQERFELKPELDIEESVIIAVSKLIEKYAPQYGIYTIREMMDVGARQRLRQVDEDKPLILNVRMPEEFLAEFKALLHKKGFNQ</sequence>
<reference evidence="3" key="1">
    <citation type="journal article" date="2019" name="Int. J. Syst. Evol. Microbiol.">
        <title>The Global Catalogue of Microorganisms (GCM) 10K type strain sequencing project: providing services to taxonomists for standard genome sequencing and annotation.</title>
        <authorList>
            <consortium name="The Broad Institute Genomics Platform"/>
            <consortium name="The Broad Institute Genome Sequencing Center for Infectious Disease"/>
            <person name="Wu L."/>
            <person name="Ma J."/>
        </authorList>
    </citation>
    <scope>NUCLEOTIDE SEQUENCE [LARGE SCALE GENOMIC DNA]</scope>
    <source>
        <strain evidence="3">CCUG 57942</strain>
    </source>
</reference>
<dbReference type="RefSeq" id="WP_377087332.1">
    <property type="nucleotide sequence ID" value="NZ_JBHSJL010000014.1"/>
</dbReference>
<evidence type="ECO:0000256" key="1">
    <source>
        <dbReference type="SAM" id="SignalP"/>
    </source>
</evidence>
<dbReference type="EMBL" id="JBHUJB010000035">
    <property type="protein sequence ID" value="MFD2158997.1"/>
    <property type="molecule type" value="Genomic_DNA"/>
</dbReference>
<dbReference type="Proteomes" id="UP001597389">
    <property type="component" value="Unassembled WGS sequence"/>
</dbReference>
<protein>
    <submittedName>
        <fullName evidence="2">Uncharacterized protein</fullName>
    </submittedName>
</protein>
<gene>
    <name evidence="2" type="ORF">ACFSW8_08815</name>
</gene>
<accession>A0ABW4ZBF7</accession>
<evidence type="ECO:0000313" key="3">
    <source>
        <dbReference type="Proteomes" id="UP001597389"/>
    </source>
</evidence>
<name>A0ABW4ZBF7_9BACT</name>
<comment type="caution">
    <text evidence="2">The sequence shown here is derived from an EMBL/GenBank/DDBJ whole genome shotgun (WGS) entry which is preliminary data.</text>
</comment>
<keyword evidence="1" id="KW-0732">Signal</keyword>
<evidence type="ECO:0000313" key="2">
    <source>
        <dbReference type="EMBL" id="MFD2158997.1"/>
    </source>
</evidence>